<reference evidence="1" key="1">
    <citation type="journal article" date="2008" name="Mol. Ecol.">
        <title>Genetic evidence of intercontinental movement of avian influenza in a migratory bird: the northern pintail (Anas acuta).</title>
        <authorList>
            <person name="Koehler A.V."/>
            <person name="Pearce J.M."/>
            <person name="Flint P.L."/>
            <person name="Franson C.J."/>
            <person name="Ip H.S."/>
        </authorList>
    </citation>
    <scope>NUCLEOTIDE SEQUENCE</scope>
    <source>
        <strain evidence="1">A/northern pintail/Alaska/44183-067/2006</strain>
    </source>
</reference>
<proteinExistence type="predicted"/>
<sequence length="14" mass="1543">PTRSGWECKCSDSS</sequence>
<accession>B6S124</accession>
<gene>
    <name evidence="1" type="primary">M2</name>
</gene>
<dbReference type="EMBL" id="EU557612">
    <property type="protein sequence ID" value="ACE73267.1"/>
    <property type="molecule type" value="Viral_cRNA"/>
</dbReference>
<name>B6S124_9INFA</name>
<evidence type="ECO:0000313" key="1">
    <source>
        <dbReference type="EMBL" id="ACE73267.1"/>
    </source>
</evidence>
<protein>
    <submittedName>
        <fullName evidence="1">Matrix protein 2</fullName>
    </submittedName>
</protein>
<organism evidence="1">
    <name type="scientific">Influenza A virus</name>
    <name type="common">A/northern pintail/Alaska/44183-067/2006(H3N8)</name>
    <dbReference type="NCBI Taxonomy" id="536175"/>
    <lineage>
        <taxon>Viruses</taxon>
        <taxon>Riboviria</taxon>
        <taxon>Orthornavirae</taxon>
        <taxon>Negarnaviricota</taxon>
        <taxon>Polyploviricotina</taxon>
        <taxon>Insthoviricetes</taxon>
        <taxon>Articulavirales</taxon>
        <taxon>Orthomyxoviridae</taxon>
        <taxon>Alphainfluenzavirus</taxon>
        <taxon>Alphainfluenzavirus influenzae</taxon>
        <taxon>Influenza A virus</taxon>
    </lineage>
</organism>
<feature type="non-terminal residue" evidence="1">
    <location>
        <position position="14"/>
    </location>
</feature>
<feature type="non-terminal residue" evidence="1">
    <location>
        <position position="1"/>
    </location>
</feature>